<sequence>MERRQQLGMLRSGRGPAFERQHADDRSRDGQARRRSRLAAERLLHTRGARRGWTLEIESVAVLVWQRPTLEAYFGWRRGRRVPRARQGFREREAARCWIAGGVRRLGSTRKVTGSGMNTTRLLRLPG</sequence>
<accession>A0AAX6EM86</accession>
<organism evidence="2 3">
    <name type="scientific">Iris pallida</name>
    <name type="common">Sweet iris</name>
    <dbReference type="NCBI Taxonomy" id="29817"/>
    <lineage>
        <taxon>Eukaryota</taxon>
        <taxon>Viridiplantae</taxon>
        <taxon>Streptophyta</taxon>
        <taxon>Embryophyta</taxon>
        <taxon>Tracheophyta</taxon>
        <taxon>Spermatophyta</taxon>
        <taxon>Magnoliopsida</taxon>
        <taxon>Liliopsida</taxon>
        <taxon>Asparagales</taxon>
        <taxon>Iridaceae</taxon>
        <taxon>Iridoideae</taxon>
        <taxon>Irideae</taxon>
        <taxon>Iris</taxon>
    </lineage>
</organism>
<keyword evidence="3" id="KW-1185">Reference proteome</keyword>
<name>A0AAX6EM86_IRIPA</name>
<reference evidence="2" key="1">
    <citation type="journal article" date="2023" name="GigaByte">
        <title>Genome assembly of the bearded iris, Iris pallida Lam.</title>
        <authorList>
            <person name="Bruccoleri R.E."/>
            <person name="Oakeley E.J."/>
            <person name="Faust A.M.E."/>
            <person name="Altorfer M."/>
            <person name="Dessus-Babus S."/>
            <person name="Burckhardt D."/>
            <person name="Oertli M."/>
            <person name="Naumann U."/>
            <person name="Petersen F."/>
            <person name="Wong J."/>
        </authorList>
    </citation>
    <scope>NUCLEOTIDE SEQUENCE</scope>
    <source>
        <strain evidence="2">GSM-AAB239-AS_SAM_17_03QT</strain>
    </source>
</reference>
<gene>
    <name evidence="2" type="ORF">M6B38_178925</name>
</gene>
<proteinExistence type="predicted"/>
<evidence type="ECO:0000313" key="2">
    <source>
        <dbReference type="EMBL" id="KAJ6805247.1"/>
    </source>
</evidence>
<reference evidence="2" key="2">
    <citation type="submission" date="2023-04" db="EMBL/GenBank/DDBJ databases">
        <authorList>
            <person name="Bruccoleri R.E."/>
            <person name="Oakeley E.J."/>
            <person name="Faust A.-M."/>
            <person name="Dessus-Babus S."/>
            <person name="Altorfer M."/>
            <person name="Burckhardt D."/>
            <person name="Oertli M."/>
            <person name="Naumann U."/>
            <person name="Petersen F."/>
            <person name="Wong J."/>
        </authorList>
    </citation>
    <scope>NUCLEOTIDE SEQUENCE</scope>
    <source>
        <strain evidence="2">GSM-AAB239-AS_SAM_17_03QT</strain>
        <tissue evidence="2">Leaf</tissue>
    </source>
</reference>
<dbReference type="AlphaFoldDB" id="A0AAX6EM86"/>
<evidence type="ECO:0000256" key="1">
    <source>
        <dbReference type="SAM" id="MobiDB-lite"/>
    </source>
</evidence>
<dbReference type="Proteomes" id="UP001140949">
    <property type="component" value="Unassembled WGS sequence"/>
</dbReference>
<feature type="compositionally biased region" description="Basic and acidic residues" evidence="1">
    <location>
        <begin position="17"/>
        <end position="35"/>
    </location>
</feature>
<dbReference type="EMBL" id="JANAVB010035420">
    <property type="protein sequence ID" value="KAJ6805247.1"/>
    <property type="molecule type" value="Genomic_DNA"/>
</dbReference>
<feature type="region of interest" description="Disordered" evidence="1">
    <location>
        <begin position="1"/>
        <end position="35"/>
    </location>
</feature>
<comment type="caution">
    <text evidence="2">The sequence shown here is derived from an EMBL/GenBank/DDBJ whole genome shotgun (WGS) entry which is preliminary data.</text>
</comment>
<evidence type="ECO:0000313" key="3">
    <source>
        <dbReference type="Proteomes" id="UP001140949"/>
    </source>
</evidence>
<protein>
    <submittedName>
        <fullName evidence="2">Glycine-rich cell wall structural protein 1.0-like</fullName>
    </submittedName>
</protein>